<comment type="similarity">
    <text evidence="1">Belongs to the 'GDXG' lipolytic enzyme family.</text>
</comment>
<dbReference type="PANTHER" id="PTHR23024:SF635">
    <property type="entry name" value="OS07G0162700 PROTEIN"/>
    <property type="match status" value="1"/>
</dbReference>
<dbReference type="OrthoDB" id="538857at2759"/>
<evidence type="ECO:0000256" key="2">
    <source>
        <dbReference type="ARBA" id="ARBA00022801"/>
    </source>
</evidence>
<dbReference type="GO" id="GO:0016787">
    <property type="term" value="F:hydrolase activity"/>
    <property type="evidence" value="ECO:0007669"/>
    <property type="project" value="UniProtKB-KW"/>
</dbReference>
<dbReference type="InterPro" id="IPR002168">
    <property type="entry name" value="Lipase_GDXG_HIS_AS"/>
</dbReference>
<name>A0A8T2QBC2_CERRI</name>
<feature type="region of interest" description="Disordered" evidence="3">
    <location>
        <begin position="1"/>
        <end position="22"/>
    </location>
</feature>
<dbReference type="AlphaFoldDB" id="A0A8T2QBC2"/>
<evidence type="ECO:0000259" key="4">
    <source>
        <dbReference type="Pfam" id="PF07859"/>
    </source>
</evidence>
<sequence length="270" mass="28981">MVRMTVPVSSEQKTQSREQEEQQQKLIVASKKEVVDHAPGLIILYSDGSFERPSDLDVPACADFDSSHTGVATRDVVVDGAAEGVWARIFLPRSALSLARRSLPVVLHFHGGGFCVGSPASAHVHRTCARMANKSSCIWISLYYRLAPEHPLPAAYNDGVSALMWLRSQALFGEMRERDPGIGLPEGEAFAAKKADPCFLSGDSAGGTIVHYVAAMVDGENLSPLQIKGMLLIHPAFPQEAPGASVELSNAMVSFYHKSALPAGRLSGTL</sequence>
<comment type="caution">
    <text evidence="5">The sequence shown here is derived from an EMBL/GenBank/DDBJ whole genome shotgun (WGS) entry which is preliminary data.</text>
</comment>
<dbReference type="InterPro" id="IPR013094">
    <property type="entry name" value="AB_hydrolase_3"/>
</dbReference>
<dbReference type="Gene3D" id="3.40.50.1820">
    <property type="entry name" value="alpha/beta hydrolase"/>
    <property type="match status" value="1"/>
</dbReference>
<accession>A0A8T2QBC2</accession>
<organism evidence="5 6">
    <name type="scientific">Ceratopteris richardii</name>
    <name type="common">Triangle waterfern</name>
    <dbReference type="NCBI Taxonomy" id="49495"/>
    <lineage>
        <taxon>Eukaryota</taxon>
        <taxon>Viridiplantae</taxon>
        <taxon>Streptophyta</taxon>
        <taxon>Embryophyta</taxon>
        <taxon>Tracheophyta</taxon>
        <taxon>Polypodiopsida</taxon>
        <taxon>Polypodiidae</taxon>
        <taxon>Polypodiales</taxon>
        <taxon>Pteridineae</taxon>
        <taxon>Pteridaceae</taxon>
        <taxon>Parkerioideae</taxon>
        <taxon>Ceratopteris</taxon>
    </lineage>
</organism>
<dbReference type="Proteomes" id="UP000825935">
    <property type="component" value="Chromosome 36"/>
</dbReference>
<keyword evidence="6" id="KW-1185">Reference proteome</keyword>
<dbReference type="PANTHER" id="PTHR23024">
    <property type="entry name" value="ARYLACETAMIDE DEACETYLASE"/>
    <property type="match status" value="1"/>
</dbReference>
<dbReference type="PROSITE" id="PS01173">
    <property type="entry name" value="LIPASE_GDXG_HIS"/>
    <property type="match status" value="1"/>
</dbReference>
<dbReference type="Pfam" id="PF07859">
    <property type="entry name" value="Abhydrolase_3"/>
    <property type="match status" value="1"/>
</dbReference>
<keyword evidence="2" id="KW-0378">Hydrolase</keyword>
<dbReference type="InterPro" id="IPR029058">
    <property type="entry name" value="AB_hydrolase_fold"/>
</dbReference>
<feature type="domain" description="Alpha/beta hydrolase fold-3" evidence="4">
    <location>
        <begin position="106"/>
        <end position="238"/>
    </location>
</feature>
<protein>
    <recommendedName>
        <fullName evidence="4">Alpha/beta hydrolase fold-3 domain-containing protein</fullName>
    </recommendedName>
</protein>
<evidence type="ECO:0000256" key="1">
    <source>
        <dbReference type="ARBA" id="ARBA00010515"/>
    </source>
</evidence>
<evidence type="ECO:0000256" key="3">
    <source>
        <dbReference type="SAM" id="MobiDB-lite"/>
    </source>
</evidence>
<evidence type="ECO:0000313" key="6">
    <source>
        <dbReference type="Proteomes" id="UP000825935"/>
    </source>
</evidence>
<evidence type="ECO:0000313" key="5">
    <source>
        <dbReference type="EMBL" id="KAH7281322.1"/>
    </source>
</evidence>
<dbReference type="OMA" id="VEFCQAM"/>
<gene>
    <name evidence="5" type="ORF">KP509_36G041000</name>
</gene>
<dbReference type="InterPro" id="IPR050466">
    <property type="entry name" value="Carboxylest/Gibb_receptor"/>
</dbReference>
<reference evidence="5" key="1">
    <citation type="submission" date="2021-08" db="EMBL/GenBank/DDBJ databases">
        <title>WGS assembly of Ceratopteris richardii.</title>
        <authorList>
            <person name="Marchant D.B."/>
            <person name="Chen G."/>
            <person name="Jenkins J."/>
            <person name="Shu S."/>
            <person name="Leebens-Mack J."/>
            <person name="Grimwood J."/>
            <person name="Schmutz J."/>
            <person name="Soltis P."/>
            <person name="Soltis D."/>
            <person name="Chen Z.-H."/>
        </authorList>
    </citation>
    <scope>NUCLEOTIDE SEQUENCE</scope>
    <source>
        <strain evidence="5">Whitten #5841</strain>
        <tissue evidence="5">Leaf</tissue>
    </source>
</reference>
<dbReference type="EMBL" id="CM035441">
    <property type="protein sequence ID" value="KAH7281322.1"/>
    <property type="molecule type" value="Genomic_DNA"/>
</dbReference>
<proteinExistence type="inferred from homology"/>
<dbReference type="SUPFAM" id="SSF53474">
    <property type="entry name" value="alpha/beta-Hydrolases"/>
    <property type="match status" value="1"/>
</dbReference>